<evidence type="ECO:0000256" key="2">
    <source>
        <dbReference type="ARBA" id="ARBA00013168"/>
    </source>
</evidence>
<comment type="caution">
    <text evidence="11">The sequence shown here is derived from an EMBL/GenBank/DDBJ whole genome shotgun (WGS) entry which is preliminary data.</text>
</comment>
<sequence>WNVVFTQFDRTSRGVLQPLPNKNIDTGMGLERLTAVVQGVKSNFQTDLFEPIIGYLSEIAKCEYGRDKQKDCHFTAIADHIRAVAFLISEGVSPSNQGRGYVERMLIRRAIGHSRALNIGKEPFLYKIVPVVAGTVKDCYPELLEREESISRVIFSEEKRFQSIIEEAARIQGELMSTLSRQGKKIIPGEECFRLYDTYGLPLELIEANAKARGFKLDKKGFEQAMSRQRQLSREGSQINKTIFAGTLAVKIKS</sequence>
<dbReference type="PROSITE" id="PS50860">
    <property type="entry name" value="AA_TRNA_LIGASE_II_ALA"/>
    <property type="match status" value="1"/>
</dbReference>
<gene>
    <name evidence="11" type="ORF">S03H2_55710</name>
</gene>
<keyword evidence="8" id="KW-0648">Protein biosynthesis</keyword>
<evidence type="ECO:0000259" key="10">
    <source>
        <dbReference type="PROSITE" id="PS50860"/>
    </source>
</evidence>
<dbReference type="GO" id="GO:0002161">
    <property type="term" value="F:aminoacyl-tRNA deacylase activity"/>
    <property type="evidence" value="ECO:0007669"/>
    <property type="project" value="TreeGrafter"/>
</dbReference>
<dbReference type="PANTHER" id="PTHR11777:SF9">
    <property type="entry name" value="ALANINE--TRNA LIGASE, CYTOPLASMIC"/>
    <property type="match status" value="1"/>
</dbReference>
<evidence type="ECO:0000256" key="5">
    <source>
        <dbReference type="ARBA" id="ARBA00022741"/>
    </source>
</evidence>
<evidence type="ECO:0000256" key="6">
    <source>
        <dbReference type="ARBA" id="ARBA00022840"/>
    </source>
</evidence>
<dbReference type="GO" id="GO:0000049">
    <property type="term" value="F:tRNA binding"/>
    <property type="evidence" value="ECO:0007669"/>
    <property type="project" value="UniProtKB-KW"/>
</dbReference>
<evidence type="ECO:0000256" key="8">
    <source>
        <dbReference type="ARBA" id="ARBA00022917"/>
    </source>
</evidence>
<keyword evidence="6" id="KW-0067">ATP-binding</keyword>
<dbReference type="Pfam" id="PF01411">
    <property type="entry name" value="tRNA-synt_2c"/>
    <property type="match status" value="1"/>
</dbReference>
<reference evidence="11" key="1">
    <citation type="journal article" date="2014" name="Front. Microbiol.">
        <title>High frequency of phylogenetically diverse reductive dehalogenase-homologous genes in deep subseafloor sedimentary metagenomes.</title>
        <authorList>
            <person name="Kawai M."/>
            <person name="Futagami T."/>
            <person name="Toyoda A."/>
            <person name="Takaki Y."/>
            <person name="Nishi S."/>
            <person name="Hori S."/>
            <person name="Arai W."/>
            <person name="Tsubouchi T."/>
            <person name="Morono Y."/>
            <person name="Uchiyama I."/>
            <person name="Ito T."/>
            <person name="Fujiyama A."/>
            <person name="Inagaki F."/>
            <person name="Takami H."/>
        </authorList>
    </citation>
    <scope>NUCLEOTIDE SEQUENCE</scope>
    <source>
        <strain evidence="11">Expedition CK06-06</strain>
    </source>
</reference>
<dbReference type="GO" id="GO:0004813">
    <property type="term" value="F:alanine-tRNA ligase activity"/>
    <property type="evidence" value="ECO:0007669"/>
    <property type="project" value="UniProtKB-EC"/>
</dbReference>
<proteinExistence type="inferred from homology"/>
<protein>
    <recommendedName>
        <fullName evidence="2">alanine--tRNA ligase</fullName>
        <ecNumber evidence="2">6.1.1.7</ecNumber>
    </recommendedName>
</protein>
<dbReference type="Gene3D" id="3.30.930.10">
    <property type="entry name" value="Bira Bifunctional Protein, Domain 2"/>
    <property type="match status" value="1"/>
</dbReference>
<dbReference type="GO" id="GO:0006419">
    <property type="term" value="P:alanyl-tRNA aminoacylation"/>
    <property type="evidence" value="ECO:0007669"/>
    <property type="project" value="InterPro"/>
</dbReference>
<keyword evidence="9" id="KW-0030">Aminoacyl-tRNA synthetase</keyword>
<dbReference type="InterPro" id="IPR018162">
    <property type="entry name" value="Ala-tRNA-ligase_IIc_anticod-bd"/>
</dbReference>
<dbReference type="InterPro" id="IPR002318">
    <property type="entry name" value="Ala-tRNA-lgiase_IIc"/>
</dbReference>
<dbReference type="InterPro" id="IPR018165">
    <property type="entry name" value="Ala-tRNA-synth_IIc_core"/>
</dbReference>
<dbReference type="AlphaFoldDB" id="X1ILB1"/>
<evidence type="ECO:0000256" key="9">
    <source>
        <dbReference type="ARBA" id="ARBA00023146"/>
    </source>
</evidence>
<dbReference type="InterPro" id="IPR045864">
    <property type="entry name" value="aa-tRNA-synth_II/BPL/LPL"/>
</dbReference>
<evidence type="ECO:0000256" key="3">
    <source>
        <dbReference type="ARBA" id="ARBA00022555"/>
    </source>
</evidence>
<comment type="similarity">
    <text evidence="1">Belongs to the class-II aminoacyl-tRNA synthetase family.</text>
</comment>
<evidence type="ECO:0000256" key="4">
    <source>
        <dbReference type="ARBA" id="ARBA00022598"/>
    </source>
</evidence>
<keyword evidence="4" id="KW-0436">Ligase</keyword>
<dbReference type="SUPFAM" id="SSF55681">
    <property type="entry name" value="Class II aaRS and biotin synthetases"/>
    <property type="match status" value="1"/>
</dbReference>
<feature type="domain" description="Alanyl-transfer RNA synthetases family profile" evidence="10">
    <location>
        <begin position="1"/>
        <end position="254"/>
    </location>
</feature>
<dbReference type="InterPro" id="IPR018164">
    <property type="entry name" value="Ala-tRNA-synth_IIc_N"/>
</dbReference>
<dbReference type="EC" id="6.1.1.7" evidence="2"/>
<dbReference type="EMBL" id="BARU01035610">
    <property type="protein sequence ID" value="GAH82472.1"/>
    <property type="molecule type" value="Genomic_DNA"/>
</dbReference>
<keyword evidence="7" id="KW-0694">RNA-binding</keyword>
<evidence type="ECO:0000256" key="1">
    <source>
        <dbReference type="ARBA" id="ARBA00008226"/>
    </source>
</evidence>
<evidence type="ECO:0000256" key="7">
    <source>
        <dbReference type="ARBA" id="ARBA00022884"/>
    </source>
</evidence>
<feature type="non-terminal residue" evidence="11">
    <location>
        <position position="254"/>
    </location>
</feature>
<dbReference type="SUPFAM" id="SSF101353">
    <property type="entry name" value="Putative anticodon-binding domain of alanyl-tRNA synthetase (AlaRS)"/>
    <property type="match status" value="1"/>
</dbReference>
<dbReference type="GO" id="GO:0005829">
    <property type="term" value="C:cytosol"/>
    <property type="evidence" value="ECO:0007669"/>
    <property type="project" value="TreeGrafter"/>
</dbReference>
<organism evidence="11">
    <name type="scientific">marine sediment metagenome</name>
    <dbReference type="NCBI Taxonomy" id="412755"/>
    <lineage>
        <taxon>unclassified sequences</taxon>
        <taxon>metagenomes</taxon>
        <taxon>ecological metagenomes</taxon>
    </lineage>
</organism>
<evidence type="ECO:0000313" key="11">
    <source>
        <dbReference type="EMBL" id="GAH82472.1"/>
    </source>
</evidence>
<feature type="non-terminal residue" evidence="11">
    <location>
        <position position="1"/>
    </location>
</feature>
<dbReference type="PRINTS" id="PR00980">
    <property type="entry name" value="TRNASYNTHALA"/>
</dbReference>
<keyword evidence="5" id="KW-0547">Nucleotide-binding</keyword>
<dbReference type="InterPro" id="IPR050058">
    <property type="entry name" value="Ala-tRNA_ligase"/>
</dbReference>
<keyword evidence="3" id="KW-0820">tRNA-binding</keyword>
<accession>X1ILB1</accession>
<dbReference type="GO" id="GO:0005524">
    <property type="term" value="F:ATP binding"/>
    <property type="evidence" value="ECO:0007669"/>
    <property type="project" value="UniProtKB-KW"/>
</dbReference>
<dbReference type="PANTHER" id="PTHR11777">
    <property type="entry name" value="ALANYL-TRNA SYNTHETASE"/>
    <property type="match status" value="1"/>
</dbReference>
<name>X1ILB1_9ZZZZ</name>